<dbReference type="InterPro" id="IPR048015">
    <property type="entry name" value="NTP-PPase_MazG-like_N"/>
</dbReference>
<dbReference type="GO" id="GO:0046076">
    <property type="term" value="P:dTTP catabolic process"/>
    <property type="evidence" value="ECO:0007669"/>
    <property type="project" value="TreeGrafter"/>
</dbReference>
<dbReference type="Pfam" id="PF00590">
    <property type="entry name" value="TP_methylase"/>
    <property type="match status" value="1"/>
</dbReference>
<dbReference type="CDD" id="cd11528">
    <property type="entry name" value="NTP-PPase_MazG_Nterm"/>
    <property type="match status" value="1"/>
</dbReference>
<dbReference type="FunFam" id="3.40.1010.10:FF:000008">
    <property type="entry name" value="Similar to nucleoside triphosphate pyrophosphohydrolase, MazG"/>
    <property type="match status" value="1"/>
</dbReference>
<dbReference type="InterPro" id="IPR004518">
    <property type="entry name" value="MazG-like_dom"/>
</dbReference>
<reference evidence="3 4" key="1">
    <citation type="submission" date="2021-05" db="EMBL/GenBank/DDBJ databases">
        <title>Novel Bacillus species.</title>
        <authorList>
            <person name="Liu G."/>
        </authorList>
    </citation>
    <scope>NUCLEOTIDE SEQUENCE [LARGE SCALE GENOMIC DNA]</scope>
    <source>
        <strain evidence="3 4">FJAT-49732</strain>
    </source>
</reference>
<accession>A0A942TRB3</accession>
<dbReference type="Gene3D" id="1.10.287.1080">
    <property type="entry name" value="MazG-like"/>
    <property type="match status" value="2"/>
</dbReference>
<dbReference type="CDD" id="cd11723">
    <property type="entry name" value="YabN_N_like"/>
    <property type="match status" value="1"/>
</dbReference>
<dbReference type="FunFam" id="1.10.287.1080:FF:000001">
    <property type="entry name" value="Nucleoside triphosphate pyrophosphohydrolase"/>
    <property type="match status" value="1"/>
</dbReference>
<feature type="domain" description="NTP pyrophosphohydrolase MazG-like" evidence="2">
    <location>
        <begin position="255"/>
        <end position="328"/>
    </location>
</feature>
<dbReference type="SUPFAM" id="SSF101386">
    <property type="entry name" value="all-alpha NTP pyrophosphatases"/>
    <property type="match status" value="2"/>
</dbReference>
<dbReference type="GO" id="GO:0046061">
    <property type="term" value="P:dATP catabolic process"/>
    <property type="evidence" value="ECO:0007669"/>
    <property type="project" value="TreeGrafter"/>
</dbReference>
<protein>
    <submittedName>
        <fullName evidence="3">Nucleoside triphosphate pyrophosphohydrolase</fullName>
        <ecNumber evidence="3">3.6.1.9</ecNumber>
    </submittedName>
</protein>
<dbReference type="CDD" id="cd11529">
    <property type="entry name" value="NTP-PPase_MazG_Cterm"/>
    <property type="match status" value="1"/>
</dbReference>
<dbReference type="PANTHER" id="PTHR30522">
    <property type="entry name" value="NUCLEOSIDE TRIPHOSPHATE PYROPHOSPHOHYDROLASE"/>
    <property type="match status" value="1"/>
</dbReference>
<dbReference type="GO" id="GO:0046047">
    <property type="term" value="P:TTP catabolic process"/>
    <property type="evidence" value="ECO:0007669"/>
    <property type="project" value="TreeGrafter"/>
</dbReference>
<dbReference type="InterPro" id="IPR011551">
    <property type="entry name" value="NTP_PyrPHydrolase_MazG"/>
</dbReference>
<dbReference type="FunFam" id="1.10.287.1080:FF:000003">
    <property type="entry name" value="Nucleoside triphosphate pyrophosphohydrolase"/>
    <property type="match status" value="1"/>
</dbReference>
<dbReference type="GO" id="GO:0006950">
    <property type="term" value="P:response to stress"/>
    <property type="evidence" value="ECO:0007669"/>
    <property type="project" value="UniProtKB-ARBA"/>
</dbReference>
<comment type="caution">
    <text evidence="3">The sequence shown here is derived from an EMBL/GenBank/DDBJ whole genome shotgun (WGS) entry which is preliminary data.</text>
</comment>
<proteinExistence type="predicted"/>
<dbReference type="NCBIfam" id="TIGR00444">
    <property type="entry name" value="mazG"/>
    <property type="match status" value="1"/>
</dbReference>
<dbReference type="RefSeq" id="WP_213113020.1">
    <property type="nucleotide sequence ID" value="NZ_JAGYPJ010000001.1"/>
</dbReference>
<evidence type="ECO:0000259" key="2">
    <source>
        <dbReference type="Pfam" id="PF03819"/>
    </source>
</evidence>
<dbReference type="InterPro" id="IPR048011">
    <property type="entry name" value="NTP-PPase_MazG-like_C"/>
</dbReference>
<sequence>MEKEIVIIGIGSGDLDQLPLGVYKLLKHGGRLMLRTKEHPVVEELVREEIVFESFDEVYEKHDQFEAVYEEITDTLLKMAETEKVIYAVPGHPMVAERTVQLLIEQGPLRGIEIKIGGGQSFLDSLFATVKVDPVEGFQLLDGTMLQKEQIRIDQHIIIAQVYDTFVASDVKLTLMEKYPDDYEVVMVTAAGSTLEQISKIPLYELDRQMKLNNLTSLYVPPITTRELSYKEFSTLRDIIAELRGPDGCPWDKEQTHESLKKFLIEEAYELLDAIDRDDIENMIEELGDVLLQIMLHAQIGEDEGMFSIEDVIAGISEKMVRRHPHVFADVQAEDSEQVVANWAKIKEKEKSSTEHKKSLLEGTSKGLPALLRSYEYQKIAAKVGFDWGAPEEAWEKVKEEMQEFEDELTNGNKHEQLLELGDLLFAMVNVARLLGLHPEEALQTSNEKFLRRFSFIEAKVHESGKPFEEYSLEELDQFWNDAKKAGL</sequence>
<dbReference type="InterPro" id="IPR024180">
    <property type="entry name" value="Tetrapyrrole_Mease/MazG_pred"/>
</dbReference>
<dbReference type="InterPro" id="IPR035996">
    <property type="entry name" value="4pyrrol_Methylase_sf"/>
</dbReference>
<feature type="domain" description="Tetrapyrrole methylase" evidence="1">
    <location>
        <begin position="5"/>
        <end position="206"/>
    </location>
</feature>
<evidence type="ECO:0000259" key="1">
    <source>
        <dbReference type="Pfam" id="PF00590"/>
    </source>
</evidence>
<dbReference type="Proteomes" id="UP000682713">
    <property type="component" value="Unassembled WGS sequence"/>
</dbReference>
<keyword evidence="4" id="KW-1185">Reference proteome</keyword>
<organism evidence="3 4">
    <name type="scientific">Lederbergia citrisecunda</name>
    <dbReference type="NCBI Taxonomy" id="2833583"/>
    <lineage>
        <taxon>Bacteria</taxon>
        <taxon>Bacillati</taxon>
        <taxon>Bacillota</taxon>
        <taxon>Bacilli</taxon>
        <taxon>Bacillales</taxon>
        <taxon>Bacillaceae</taxon>
        <taxon>Lederbergia</taxon>
    </lineage>
</organism>
<feature type="domain" description="NTP pyrophosphohydrolase MazG-like" evidence="2">
    <location>
        <begin position="395"/>
        <end position="453"/>
    </location>
</feature>
<dbReference type="InterPro" id="IPR035013">
    <property type="entry name" value="YabN_N"/>
</dbReference>
<keyword evidence="3" id="KW-0378">Hydrolase</keyword>
<dbReference type="Pfam" id="PF03819">
    <property type="entry name" value="MazG"/>
    <property type="match status" value="2"/>
</dbReference>
<dbReference type="InterPro" id="IPR000878">
    <property type="entry name" value="4pyrrol_Mease"/>
</dbReference>
<dbReference type="GO" id="GO:0046052">
    <property type="term" value="P:UTP catabolic process"/>
    <property type="evidence" value="ECO:0007669"/>
    <property type="project" value="TreeGrafter"/>
</dbReference>
<evidence type="ECO:0000313" key="3">
    <source>
        <dbReference type="EMBL" id="MBS4201492.1"/>
    </source>
</evidence>
<dbReference type="InterPro" id="IPR014777">
    <property type="entry name" value="4pyrrole_Mease_sub1"/>
</dbReference>
<dbReference type="GO" id="GO:0006203">
    <property type="term" value="P:dGTP catabolic process"/>
    <property type="evidence" value="ECO:0007669"/>
    <property type="project" value="TreeGrafter"/>
</dbReference>
<dbReference type="AlphaFoldDB" id="A0A942TRB3"/>
<dbReference type="PIRSF" id="PIRSF002845">
    <property type="entry name" value="Ttrprl_mtas_MazG"/>
    <property type="match status" value="1"/>
</dbReference>
<gene>
    <name evidence="3" type="primary">mazG</name>
    <name evidence="3" type="ORF">KHA93_17845</name>
</gene>
<dbReference type="EMBL" id="JAGYPJ010000001">
    <property type="protein sequence ID" value="MBS4201492.1"/>
    <property type="molecule type" value="Genomic_DNA"/>
</dbReference>
<dbReference type="EC" id="3.6.1.9" evidence="3"/>
<dbReference type="PANTHER" id="PTHR30522:SF0">
    <property type="entry name" value="NUCLEOSIDE TRIPHOSPHATE PYROPHOSPHOHYDROLASE"/>
    <property type="match status" value="1"/>
</dbReference>
<dbReference type="GO" id="GO:0008168">
    <property type="term" value="F:methyltransferase activity"/>
    <property type="evidence" value="ECO:0007669"/>
    <property type="project" value="InterPro"/>
</dbReference>
<dbReference type="Gene3D" id="3.40.1010.10">
    <property type="entry name" value="Cobalt-precorrin-4 Transmethylase, Domain 1"/>
    <property type="match status" value="1"/>
</dbReference>
<dbReference type="SUPFAM" id="SSF53790">
    <property type="entry name" value="Tetrapyrrole methylase"/>
    <property type="match status" value="1"/>
</dbReference>
<evidence type="ECO:0000313" key="4">
    <source>
        <dbReference type="Proteomes" id="UP000682713"/>
    </source>
</evidence>
<dbReference type="NCBIfam" id="NF007113">
    <property type="entry name" value="PRK09562.1"/>
    <property type="match status" value="1"/>
</dbReference>
<dbReference type="GO" id="GO:0046081">
    <property type="term" value="P:dUTP catabolic process"/>
    <property type="evidence" value="ECO:0007669"/>
    <property type="project" value="TreeGrafter"/>
</dbReference>
<name>A0A942TRB3_9BACI</name>
<dbReference type="GO" id="GO:0047429">
    <property type="term" value="F:nucleoside triphosphate diphosphatase activity"/>
    <property type="evidence" value="ECO:0007669"/>
    <property type="project" value="UniProtKB-EC"/>
</dbReference>